<evidence type="ECO:0000256" key="7">
    <source>
        <dbReference type="ARBA" id="ARBA00023054"/>
    </source>
</evidence>
<dbReference type="Proteomes" id="UP000504615">
    <property type="component" value="Unplaced"/>
</dbReference>
<dbReference type="RefSeq" id="XP_011635149.1">
    <property type="nucleotide sequence ID" value="XM_011636847.2"/>
</dbReference>
<dbReference type="GO" id="GO:0070161">
    <property type="term" value="C:anchoring junction"/>
    <property type="evidence" value="ECO:0007669"/>
    <property type="project" value="UniProtKB-SubCell"/>
</dbReference>
<proteinExistence type="inferred from homology"/>
<dbReference type="PANTHER" id="PTHR46507:SF4">
    <property type="entry name" value="SSX FAMILY MEMBER 2 INTERACTING PROTEIN"/>
    <property type="match status" value="1"/>
</dbReference>
<keyword evidence="4" id="KW-0963">Cytoplasm</keyword>
<comment type="similarity">
    <text evidence="3">Belongs to the ADIP family.</text>
</comment>
<dbReference type="GO" id="GO:0007155">
    <property type="term" value="P:cell adhesion"/>
    <property type="evidence" value="ECO:0007669"/>
    <property type="project" value="UniProtKB-KW"/>
</dbReference>
<dbReference type="GO" id="GO:0036064">
    <property type="term" value="C:ciliary basal body"/>
    <property type="evidence" value="ECO:0007669"/>
    <property type="project" value="TreeGrafter"/>
</dbReference>
<dbReference type="InterPro" id="IPR052300">
    <property type="entry name" value="Adhesion_Centrosome_assoc"/>
</dbReference>
<dbReference type="GO" id="GO:0035735">
    <property type="term" value="P:intraciliary transport involved in cilium assembly"/>
    <property type="evidence" value="ECO:0007669"/>
    <property type="project" value="TreeGrafter"/>
</dbReference>
<dbReference type="PANTHER" id="PTHR46507">
    <property type="entry name" value="AFADIN- AND ALPHA-ACTININ-BINDING PROTEIN"/>
    <property type="match status" value="1"/>
</dbReference>
<evidence type="ECO:0000256" key="9">
    <source>
        <dbReference type="SAM" id="Coils"/>
    </source>
</evidence>
<organism evidence="10 11">
    <name type="scientific">Pogonomyrmex barbatus</name>
    <name type="common">red harvester ant</name>
    <dbReference type="NCBI Taxonomy" id="144034"/>
    <lineage>
        <taxon>Eukaryota</taxon>
        <taxon>Metazoa</taxon>
        <taxon>Ecdysozoa</taxon>
        <taxon>Arthropoda</taxon>
        <taxon>Hexapoda</taxon>
        <taxon>Insecta</taxon>
        <taxon>Pterygota</taxon>
        <taxon>Neoptera</taxon>
        <taxon>Endopterygota</taxon>
        <taxon>Hymenoptera</taxon>
        <taxon>Apocrita</taxon>
        <taxon>Aculeata</taxon>
        <taxon>Formicoidea</taxon>
        <taxon>Formicidae</taxon>
        <taxon>Myrmicinae</taxon>
        <taxon>Pogonomyrmex</taxon>
    </lineage>
</organism>
<evidence type="ECO:0000256" key="2">
    <source>
        <dbReference type="ARBA" id="ARBA00004300"/>
    </source>
</evidence>
<evidence type="ECO:0000313" key="10">
    <source>
        <dbReference type="Proteomes" id="UP000504615"/>
    </source>
</evidence>
<evidence type="ECO:0000313" key="11">
    <source>
        <dbReference type="RefSeq" id="XP_011635149.1"/>
    </source>
</evidence>
<keyword evidence="8" id="KW-0206">Cytoskeleton</keyword>
<keyword evidence="7 9" id="KW-0175">Coiled coil</keyword>
<feature type="coiled-coil region" evidence="9">
    <location>
        <begin position="98"/>
        <end position="181"/>
    </location>
</feature>
<dbReference type="KEGG" id="pbar:105425870"/>
<protein>
    <submittedName>
        <fullName evidence="11">Afadin- and alpha-actinin-binding protein-like</fullName>
    </submittedName>
</protein>
<accession>A0A6I9W8W1</accession>
<evidence type="ECO:0000256" key="8">
    <source>
        <dbReference type="ARBA" id="ARBA00023212"/>
    </source>
</evidence>
<evidence type="ECO:0000256" key="4">
    <source>
        <dbReference type="ARBA" id="ARBA00022490"/>
    </source>
</evidence>
<keyword evidence="6" id="KW-0965">Cell junction</keyword>
<reference evidence="11" key="1">
    <citation type="submission" date="2025-08" db="UniProtKB">
        <authorList>
            <consortium name="RefSeq"/>
        </authorList>
    </citation>
    <scope>IDENTIFICATION</scope>
</reference>
<dbReference type="GO" id="GO:0034451">
    <property type="term" value="C:centriolar satellite"/>
    <property type="evidence" value="ECO:0007669"/>
    <property type="project" value="TreeGrafter"/>
</dbReference>
<sequence>MSAMFNGAYPKRNLRSILAERNNFVSEETIFCKDDNLEQSLKILNEDFESFDISPISIGYLSINNDLLTPELSKKLSVQIINATWKLIHKHRYLMRLHDQLINLNQKTLNDNENLQNHVKRLKEDIQKKERTLCQAEEKERRLNIKCKNILHDLKEEREQMQKLKKQAQFKESQHEHEIRRIMQYNQKLQDQLQKSAGSFTSRDKILQKMHEKELTSYKQTVCRLEENNRHMLEEINDLKKALDLYQTGIDLHIESSGIWTNNV</sequence>
<dbReference type="InterPro" id="IPR021622">
    <property type="entry name" value="Afadin/alpha-actinin-bd"/>
</dbReference>
<evidence type="ECO:0000256" key="1">
    <source>
        <dbReference type="ARBA" id="ARBA00004282"/>
    </source>
</evidence>
<keyword evidence="10" id="KW-1185">Reference proteome</keyword>
<dbReference type="GeneID" id="105425870"/>
<evidence type="ECO:0000256" key="6">
    <source>
        <dbReference type="ARBA" id="ARBA00022949"/>
    </source>
</evidence>
<dbReference type="OrthoDB" id="312015at2759"/>
<name>A0A6I9W8W1_9HYME</name>
<keyword evidence="5" id="KW-0130">Cell adhesion</keyword>
<evidence type="ECO:0000256" key="5">
    <source>
        <dbReference type="ARBA" id="ARBA00022889"/>
    </source>
</evidence>
<dbReference type="AlphaFoldDB" id="A0A6I9W8W1"/>
<evidence type="ECO:0000256" key="3">
    <source>
        <dbReference type="ARBA" id="ARBA00009291"/>
    </source>
</evidence>
<gene>
    <name evidence="11" type="primary">LOC105425870</name>
</gene>
<comment type="subcellular location">
    <subcellularLocation>
        <location evidence="1">Cell junction</location>
    </subcellularLocation>
    <subcellularLocation>
        <location evidence="2">Cytoplasm</location>
        <location evidence="2">Cytoskeleton</location>
        <location evidence="2">Microtubule organizing center</location>
        <location evidence="2">Centrosome</location>
    </subcellularLocation>
</comment>
<dbReference type="Pfam" id="PF11559">
    <property type="entry name" value="ADIP"/>
    <property type="match status" value="1"/>
</dbReference>